<dbReference type="InterPro" id="IPR027417">
    <property type="entry name" value="P-loop_NTPase"/>
</dbReference>
<feature type="region of interest" description="Disordered" evidence="1">
    <location>
        <begin position="21"/>
        <end position="41"/>
    </location>
</feature>
<dbReference type="AlphaFoldDB" id="F4PRK9"/>
<evidence type="ECO:0000313" key="3">
    <source>
        <dbReference type="EMBL" id="EGG21349.1"/>
    </source>
</evidence>
<dbReference type="OMA" id="EVWFVEV"/>
<dbReference type="GO" id="GO:0005524">
    <property type="term" value="F:ATP binding"/>
    <property type="evidence" value="ECO:0007669"/>
    <property type="project" value="InterPro"/>
</dbReference>
<dbReference type="Gene3D" id="3.40.50.300">
    <property type="entry name" value="P-loop containing nucleotide triphosphate hydrolases"/>
    <property type="match status" value="2"/>
</dbReference>
<proteinExistence type="predicted"/>
<name>F4PRK9_CACFS</name>
<dbReference type="Pfam" id="PF00485">
    <property type="entry name" value="PRK"/>
    <property type="match status" value="1"/>
</dbReference>
<organism evidence="3 4">
    <name type="scientific">Cavenderia fasciculata</name>
    <name type="common">Slime mold</name>
    <name type="synonym">Dictyostelium fasciculatum</name>
    <dbReference type="NCBI Taxonomy" id="261658"/>
    <lineage>
        <taxon>Eukaryota</taxon>
        <taxon>Amoebozoa</taxon>
        <taxon>Evosea</taxon>
        <taxon>Eumycetozoa</taxon>
        <taxon>Dictyostelia</taxon>
        <taxon>Acytosteliales</taxon>
        <taxon>Cavenderiaceae</taxon>
        <taxon>Cavenderia</taxon>
    </lineage>
</organism>
<dbReference type="KEGG" id="dfa:DFA_01230"/>
<sequence length="246" mass="27744">MISDNVIVQISDQIVQRYNKHSVVQDDNDTTPTPPPPLKKKNKRILVGIVGAPGAGKSTLSAALFTRLNDHHHHHQIKTVVVPMDGFHMDNGVLEKRGLLPRKGSPPTFDCDGFYHLLNRLKKQTQQEEPEILIPLFDRKLDVSKAGAGIVDYQDEILLVEGNYLLLKDTPWNRLANIFDFTIFLQVDRAELENRLIQRWLDHGYDLQGATNRAMSNDIPNALLVLSNSINADLIIDNNNNKDSKS</sequence>
<gene>
    <name evidence="3" type="ORF">DFA_01230</name>
</gene>
<accession>F4PRK9</accession>
<protein>
    <recommendedName>
        <fullName evidence="2">Phosphoribulokinase/uridine kinase domain-containing protein</fullName>
    </recommendedName>
</protein>
<reference evidence="4" key="1">
    <citation type="journal article" date="2011" name="Genome Res.">
        <title>Phylogeny-wide analysis of social amoeba genomes highlights ancient origins for complex intercellular communication.</title>
        <authorList>
            <person name="Heidel A.J."/>
            <person name="Lawal H.M."/>
            <person name="Felder M."/>
            <person name="Schilde C."/>
            <person name="Helps N.R."/>
            <person name="Tunggal B."/>
            <person name="Rivero F."/>
            <person name="John U."/>
            <person name="Schleicher M."/>
            <person name="Eichinger L."/>
            <person name="Platzer M."/>
            <person name="Noegel A.A."/>
            <person name="Schaap P."/>
            <person name="Gloeckner G."/>
        </authorList>
    </citation>
    <scope>NUCLEOTIDE SEQUENCE [LARGE SCALE GENOMIC DNA]</scope>
    <source>
        <strain evidence="4">SH3</strain>
    </source>
</reference>
<evidence type="ECO:0000313" key="4">
    <source>
        <dbReference type="Proteomes" id="UP000007797"/>
    </source>
</evidence>
<dbReference type="Proteomes" id="UP000007797">
    <property type="component" value="Unassembled WGS sequence"/>
</dbReference>
<dbReference type="PANTHER" id="PTHR10285">
    <property type="entry name" value="URIDINE KINASE"/>
    <property type="match status" value="1"/>
</dbReference>
<dbReference type="GO" id="GO:0016301">
    <property type="term" value="F:kinase activity"/>
    <property type="evidence" value="ECO:0007669"/>
    <property type="project" value="InterPro"/>
</dbReference>
<dbReference type="EMBL" id="GL883010">
    <property type="protein sequence ID" value="EGG21349.1"/>
    <property type="molecule type" value="Genomic_DNA"/>
</dbReference>
<feature type="domain" description="Phosphoribulokinase/uridine kinase" evidence="2">
    <location>
        <begin position="47"/>
        <end position="236"/>
    </location>
</feature>
<dbReference type="GeneID" id="14873655"/>
<dbReference type="InterPro" id="IPR006083">
    <property type="entry name" value="PRK/URK"/>
</dbReference>
<dbReference type="OrthoDB" id="6362633at2759"/>
<evidence type="ECO:0000259" key="2">
    <source>
        <dbReference type="Pfam" id="PF00485"/>
    </source>
</evidence>
<dbReference type="RefSeq" id="XP_004359199.1">
    <property type="nucleotide sequence ID" value="XM_004359142.1"/>
</dbReference>
<dbReference type="SUPFAM" id="SSF52540">
    <property type="entry name" value="P-loop containing nucleoside triphosphate hydrolases"/>
    <property type="match status" value="1"/>
</dbReference>
<dbReference type="STRING" id="1054147.F4PRK9"/>
<evidence type="ECO:0000256" key="1">
    <source>
        <dbReference type="SAM" id="MobiDB-lite"/>
    </source>
</evidence>
<keyword evidence="4" id="KW-1185">Reference proteome</keyword>